<comment type="caution">
    <text evidence="1">The sequence shown here is derived from an EMBL/GenBank/DDBJ whole genome shotgun (WGS) entry which is preliminary data.</text>
</comment>
<dbReference type="RefSeq" id="WP_190907642.1">
    <property type="nucleotide sequence ID" value="NZ_JACJTQ010000026.1"/>
</dbReference>
<protein>
    <submittedName>
        <fullName evidence="1">Uncharacterized protein</fullName>
    </submittedName>
</protein>
<gene>
    <name evidence="1" type="ORF">H6G68_16685</name>
</gene>
<accession>A0ABR8J4T1</accession>
<dbReference type="Proteomes" id="UP000660381">
    <property type="component" value="Unassembled WGS sequence"/>
</dbReference>
<organism evidence="1 2">
    <name type="scientific">Anabaena catenula FACHB-362</name>
    <dbReference type="NCBI Taxonomy" id="2692877"/>
    <lineage>
        <taxon>Bacteria</taxon>
        <taxon>Bacillati</taxon>
        <taxon>Cyanobacteriota</taxon>
        <taxon>Cyanophyceae</taxon>
        <taxon>Nostocales</taxon>
        <taxon>Nostocaceae</taxon>
        <taxon>Anabaena</taxon>
    </lineage>
</organism>
<evidence type="ECO:0000313" key="2">
    <source>
        <dbReference type="Proteomes" id="UP000660381"/>
    </source>
</evidence>
<sequence length="55" mass="6113">MLSNSGKPEVFSFVSVGFLEWNLTISSRFVNNVEIPILYDSLRGVALDAPNYFGT</sequence>
<dbReference type="EMBL" id="JACJTQ010000026">
    <property type="protein sequence ID" value="MBD2693369.1"/>
    <property type="molecule type" value="Genomic_DNA"/>
</dbReference>
<name>A0ABR8J4T1_9NOST</name>
<keyword evidence="2" id="KW-1185">Reference proteome</keyword>
<evidence type="ECO:0000313" key="1">
    <source>
        <dbReference type="EMBL" id="MBD2693369.1"/>
    </source>
</evidence>
<reference evidence="1 2" key="1">
    <citation type="journal article" date="2020" name="ISME J.">
        <title>Comparative genomics reveals insights into cyanobacterial evolution and habitat adaptation.</title>
        <authorList>
            <person name="Chen M.Y."/>
            <person name="Teng W.K."/>
            <person name="Zhao L."/>
            <person name="Hu C.X."/>
            <person name="Zhou Y.K."/>
            <person name="Han B.P."/>
            <person name="Song L.R."/>
            <person name="Shu W.S."/>
        </authorList>
    </citation>
    <scope>NUCLEOTIDE SEQUENCE [LARGE SCALE GENOMIC DNA]</scope>
    <source>
        <strain evidence="1 2">FACHB-362</strain>
    </source>
</reference>
<proteinExistence type="predicted"/>